<dbReference type="PANTHER" id="PTHR43861:SF3">
    <property type="entry name" value="PUTATIVE (AFU_ORTHOLOGUE AFUA_2G14390)-RELATED"/>
    <property type="match status" value="1"/>
</dbReference>
<organism evidence="4 5">
    <name type="scientific">Laspinema palackyanum D2a</name>
    <dbReference type="NCBI Taxonomy" id="2953684"/>
    <lineage>
        <taxon>Bacteria</taxon>
        <taxon>Bacillati</taxon>
        <taxon>Cyanobacteriota</taxon>
        <taxon>Cyanophyceae</taxon>
        <taxon>Oscillatoriophycideae</taxon>
        <taxon>Oscillatoriales</taxon>
        <taxon>Laspinemataceae</taxon>
        <taxon>Laspinema</taxon>
        <taxon>Laspinema palackyanum</taxon>
    </lineage>
</organism>
<protein>
    <submittedName>
        <fullName evidence="4">Class I SAM-dependent methyltransferase</fullName>
    </submittedName>
</protein>
<reference evidence="4 5" key="1">
    <citation type="journal article" date="2022" name="Front. Microbiol.">
        <title>High genomic differentiation and limited gene flow indicate recent cryptic speciation within the genus Laspinema (cyanobacteria).</title>
        <authorList>
            <person name="Stanojkovic A."/>
            <person name="Skoupy S."/>
            <person name="Skaloud P."/>
            <person name="Dvorak P."/>
        </authorList>
    </citation>
    <scope>NUCLEOTIDE SEQUENCE [LARGE SCALE GENOMIC DNA]</scope>
    <source>
        <strain evidence="4 5">D2a</strain>
    </source>
</reference>
<name>A0ABT2MQ36_9CYAN</name>
<dbReference type="RefSeq" id="WP_368006491.1">
    <property type="nucleotide sequence ID" value="NZ_JAMXFF010000014.1"/>
</dbReference>
<sequence length="371" mass="41635">MDPVQTLVNPHPIMYSNPVIDSSTPENQPLTDPPTLQPGPLTQLQHRFQGRGQIVMPCIPALLEHYLNSIAQLLNALGQTLDHDGVTHLSQSLWRKLQEGFETSPHAKIVFTYEPQPHDSSQLKFQVSLLTPSLAQEYQKWVKTKEPPLFGAYPDAKVTAIAAQFDNPANAPIVDIGAGTGRNSIPLAQRGHPVDAVELAPVFLQELQATANHQNLPLRVIPGNILDRPLKLPPAYYQLAIVSEVISHFRDPSELRLLLAKLSDAVLPGGFILFNLFLPLQDYQPDRLVVELSQSSWCTLFTRDELATAMENLPLQLLSDESAFEYERDHLPASAWPPTSWYPTWSQGRNMFHLPNAFPPLELRWILCRRL</sequence>
<evidence type="ECO:0000313" key="5">
    <source>
        <dbReference type="Proteomes" id="UP001525890"/>
    </source>
</evidence>
<dbReference type="GO" id="GO:0008168">
    <property type="term" value="F:methyltransferase activity"/>
    <property type="evidence" value="ECO:0007669"/>
    <property type="project" value="UniProtKB-KW"/>
</dbReference>
<dbReference type="Proteomes" id="UP001525890">
    <property type="component" value="Unassembled WGS sequence"/>
</dbReference>
<dbReference type="SUPFAM" id="SSF53335">
    <property type="entry name" value="S-adenosyl-L-methionine-dependent methyltransferases"/>
    <property type="match status" value="1"/>
</dbReference>
<dbReference type="InterPro" id="IPR041698">
    <property type="entry name" value="Methyltransf_25"/>
</dbReference>
<evidence type="ECO:0000256" key="2">
    <source>
        <dbReference type="SAM" id="MobiDB-lite"/>
    </source>
</evidence>
<keyword evidence="5" id="KW-1185">Reference proteome</keyword>
<dbReference type="PANTHER" id="PTHR43861">
    <property type="entry name" value="TRANS-ACONITATE 2-METHYLTRANSFERASE-RELATED"/>
    <property type="match status" value="1"/>
</dbReference>
<evidence type="ECO:0000256" key="1">
    <source>
        <dbReference type="ARBA" id="ARBA00022679"/>
    </source>
</evidence>
<evidence type="ECO:0000259" key="3">
    <source>
        <dbReference type="Pfam" id="PF13649"/>
    </source>
</evidence>
<dbReference type="Pfam" id="PF13649">
    <property type="entry name" value="Methyltransf_25"/>
    <property type="match status" value="1"/>
</dbReference>
<comment type="caution">
    <text evidence="4">The sequence shown here is derived from an EMBL/GenBank/DDBJ whole genome shotgun (WGS) entry which is preliminary data.</text>
</comment>
<keyword evidence="1" id="KW-0808">Transferase</keyword>
<dbReference type="Gene3D" id="3.40.50.150">
    <property type="entry name" value="Vaccinia Virus protein VP39"/>
    <property type="match status" value="1"/>
</dbReference>
<dbReference type="CDD" id="cd02440">
    <property type="entry name" value="AdoMet_MTases"/>
    <property type="match status" value="1"/>
</dbReference>
<accession>A0ABT2MQ36</accession>
<feature type="region of interest" description="Disordered" evidence="2">
    <location>
        <begin position="1"/>
        <end position="36"/>
    </location>
</feature>
<dbReference type="InterPro" id="IPR029063">
    <property type="entry name" value="SAM-dependent_MTases_sf"/>
</dbReference>
<gene>
    <name evidence="4" type="ORF">NG799_11020</name>
</gene>
<feature type="domain" description="Methyltransferase" evidence="3">
    <location>
        <begin position="173"/>
        <end position="270"/>
    </location>
</feature>
<proteinExistence type="predicted"/>
<dbReference type="GO" id="GO:0032259">
    <property type="term" value="P:methylation"/>
    <property type="evidence" value="ECO:0007669"/>
    <property type="project" value="UniProtKB-KW"/>
</dbReference>
<keyword evidence="4" id="KW-0489">Methyltransferase</keyword>
<dbReference type="EMBL" id="JAMXFF010000014">
    <property type="protein sequence ID" value="MCT7966864.1"/>
    <property type="molecule type" value="Genomic_DNA"/>
</dbReference>
<evidence type="ECO:0000313" key="4">
    <source>
        <dbReference type="EMBL" id="MCT7966864.1"/>
    </source>
</evidence>